<feature type="transmembrane region" description="Helical" evidence="1">
    <location>
        <begin position="16"/>
        <end position="34"/>
    </location>
</feature>
<evidence type="ECO:0000256" key="1">
    <source>
        <dbReference type="SAM" id="Phobius"/>
    </source>
</evidence>
<keyword evidence="3" id="KW-1185">Reference proteome</keyword>
<dbReference type="Proteomes" id="UP000254924">
    <property type="component" value="Unassembled WGS sequence"/>
</dbReference>
<reference evidence="2 3" key="1">
    <citation type="submission" date="2018-06" db="EMBL/GenBank/DDBJ databases">
        <authorList>
            <consortium name="Pathogen Informatics"/>
            <person name="Doyle S."/>
        </authorList>
    </citation>
    <scope>NUCLEOTIDE SEQUENCE [LARGE SCALE GENOMIC DNA]</scope>
    <source>
        <strain evidence="2 3">NCTC12224</strain>
    </source>
</reference>
<sequence length="156" mass="17529">MNFLTNIAQYYFEHPFQLLGILLCIQIFALFFVNTIQKWDNKGTDLIIGALTIFGFAGYGNSITPKGDYKRINSPHYLTPYFSIVKKLGLLLTTSILLFSLYGITNKVFIVVDRVGSSIGSAFDSIFQAGLAIGLLMLLSPLFIPLLLFSFFDRKH</sequence>
<proteinExistence type="predicted"/>
<protein>
    <submittedName>
        <fullName evidence="2">Uncharacterized protein</fullName>
    </submittedName>
</protein>
<feature type="transmembrane region" description="Helical" evidence="1">
    <location>
        <begin position="46"/>
        <end position="64"/>
    </location>
</feature>
<gene>
    <name evidence="2" type="ORF">NCTC12224_00052</name>
</gene>
<keyword evidence="1" id="KW-0812">Transmembrane</keyword>
<feature type="transmembrane region" description="Helical" evidence="1">
    <location>
        <begin position="126"/>
        <end position="152"/>
    </location>
</feature>
<dbReference type="EMBL" id="UHFN01000002">
    <property type="protein sequence ID" value="SUN57989.1"/>
    <property type="molecule type" value="Genomic_DNA"/>
</dbReference>
<feature type="transmembrane region" description="Helical" evidence="1">
    <location>
        <begin position="84"/>
        <end position="105"/>
    </location>
</feature>
<accession>A0A380JZM6</accession>
<organism evidence="2 3">
    <name type="scientific">Streptococcus hyointestinalis</name>
    <dbReference type="NCBI Taxonomy" id="1337"/>
    <lineage>
        <taxon>Bacteria</taxon>
        <taxon>Bacillati</taxon>
        <taxon>Bacillota</taxon>
        <taxon>Bacilli</taxon>
        <taxon>Lactobacillales</taxon>
        <taxon>Streptococcaceae</taxon>
        <taxon>Streptococcus</taxon>
    </lineage>
</organism>
<dbReference type="AlphaFoldDB" id="A0A380JZM6"/>
<keyword evidence="1" id="KW-0472">Membrane</keyword>
<name>A0A380JZM6_9STRE</name>
<evidence type="ECO:0000313" key="2">
    <source>
        <dbReference type="EMBL" id="SUN57989.1"/>
    </source>
</evidence>
<keyword evidence="1" id="KW-1133">Transmembrane helix</keyword>
<evidence type="ECO:0000313" key="3">
    <source>
        <dbReference type="Proteomes" id="UP000254924"/>
    </source>
</evidence>